<keyword evidence="6" id="KW-1185">Reference proteome</keyword>
<dbReference type="Pfam" id="PF00884">
    <property type="entry name" value="Sulfatase"/>
    <property type="match status" value="1"/>
</dbReference>
<dbReference type="Proteomes" id="UP000738431">
    <property type="component" value="Chromosome"/>
</dbReference>
<evidence type="ECO:0000259" key="4">
    <source>
        <dbReference type="Pfam" id="PF00884"/>
    </source>
</evidence>
<name>A0ABZ1C986_9BACT</name>
<gene>
    <name evidence="5" type="ORF">K1X11_000475</name>
</gene>
<dbReference type="PANTHER" id="PTHR42693:SF53">
    <property type="entry name" value="ENDO-4-O-SULFATASE"/>
    <property type="match status" value="1"/>
</dbReference>
<dbReference type="InterPro" id="IPR050738">
    <property type="entry name" value="Sulfatase"/>
</dbReference>
<dbReference type="InterPro" id="IPR011989">
    <property type="entry name" value="ARM-like"/>
</dbReference>
<proteinExistence type="inferred from homology"/>
<evidence type="ECO:0000256" key="1">
    <source>
        <dbReference type="ARBA" id="ARBA00008779"/>
    </source>
</evidence>
<comment type="similarity">
    <text evidence="1">Belongs to the sulfatase family.</text>
</comment>
<keyword evidence="2" id="KW-0378">Hydrolase</keyword>
<dbReference type="InterPro" id="IPR000917">
    <property type="entry name" value="Sulfatase_N"/>
</dbReference>
<dbReference type="SUPFAM" id="SSF53649">
    <property type="entry name" value="Alkaline phosphatase-like"/>
    <property type="match status" value="1"/>
</dbReference>
<dbReference type="InterPro" id="IPR017850">
    <property type="entry name" value="Alkaline_phosphatase_core_sf"/>
</dbReference>
<dbReference type="RefSeq" id="WP_221029096.1">
    <property type="nucleotide sequence ID" value="NZ_CP139781.1"/>
</dbReference>
<evidence type="ECO:0000313" key="6">
    <source>
        <dbReference type="Proteomes" id="UP000738431"/>
    </source>
</evidence>
<protein>
    <submittedName>
        <fullName evidence="5">Sulfatase-like hydrolase/transferase</fullName>
    </submittedName>
</protein>
<feature type="signal peptide" evidence="3">
    <location>
        <begin position="1"/>
        <end position="20"/>
    </location>
</feature>
<evidence type="ECO:0000313" key="5">
    <source>
        <dbReference type="EMBL" id="WRQ87862.1"/>
    </source>
</evidence>
<dbReference type="InterPro" id="IPR016024">
    <property type="entry name" value="ARM-type_fold"/>
</dbReference>
<dbReference type="Gene3D" id="1.25.10.10">
    <property type="entry name" value="Leucine-rich Repeat Variant"/>
    <property type="match status" value="1"/>
</dbReference>
<evidence type="ECO:0000256" key="2">
    <source>
        <dbReference type="ARBA" id="ARBA00022801"/>
    </source>
</evidence>
<feature type="chain" id="PRO_5046645432" evidence="3">
    <location>
        <begin position="21"/>
        <end position="628"/>
    </location>
</feature>
<accession>A0ABZ1C986</accession>
<dbReference type="EMBL" id="CP139781">
    <property type="protein sequence ID" value="WRQ87862.1"/>
    <property type="molecule type" value="Genomic_DNA"/>
</dbReference>
<sequence length="628" mass="69667">MPLLRLIALCCALAPLLATAASTTTAADRPNILWLTSEDHGPDMGCYGDDYATTPHVDALASRGLRYDHAWSNAPVCAPARTTLISGLYPPSTGTQHMRSFAPAPAGKAPYPTFLREAGYYCTNNEKTDYNLSTPADLWDESSRSAHWRNRADPSQPFFAIFNAFQSHESQLRKRPHEAIHDPAHAPVPPYHPNAPAVRQDWAQYYDSVTAADAAAGARLAELAADGLTEDTIIFYYSDHGAGMPGHKRNPNNRGQQIALVVYIPEKFAHLRSADYTPGGATDRLVSFVDFAPTLLSLIGIKPPEWMQGHAFLGEHLTPAPEFMFGFRGRMDERTDFVRTVTDGHYVYVRNFRPDLPAGQHVAYQFQTPTTRLWFEQWQAGELNAAQAAFWEPTPPEELYDLHTDPLEIHNLANDPAHVATKDRLSSALFQHLIATRDLGFLPEGEIKCRAGDTSPYDWARESGHYDVHRLATVAGRATLGPPLPTAVVERQLQDNDSAVRYWTLRHLGLQHPSVAYDHVPHLRNMLDDPSPEVAIAAAELLVHRGNRNDRALALEHLGAFADPTHDHFAAVSALQVIDQLGPIASPLHPLLKTYPRESTDLPHPRYGGYVDRLLEHILAGNETEQPE</sequence>
<dbReference type="Gene3D" id="3.40.720.10">
    <property type="entry name" value="Alkaline Phosphatase, subunit A"/>
    <property type="match status" value="1"/>
</dbReference>
<dbReference type="SUPFAM" id="SSF48371">
    <property type="entry name" value="ARM repeat"/>
    <property type="match status" value="1"/>
</dbReference>
<reference evidence="5 6" key="1">
    <citation type="submission" date="2021-08" db="EMBL/GenBank/DDBJ databases">
        <authorList>
            <person name="Zhang D."/>
            <person name="Zhang A."/>
            <person name="Wang L."/>
        </authorList>
    </citation>
    <scope>NUCLEOTIDE SEQUENCE [LARGE SCALE GENOMIC DNA]</scope>
    <source>
        <strain evidence="5 6">WL0086</strain>
    </source>
</reference>
<feature type="domain" description="Sulfatase N-terminal" evidence="4">
    <location>
        <begin position="30"/>
        <end position="301"/>
    </location>
</feature>
<keyword evidence="3" id="KW-0732">Signal</keyword>
<organism evidence="5 6">
    <name type="scientific">Actomonas aquatica</name>
    <dbReference type="NCBI Taxonomy" id="2866162"/>
    <lineage>
        <taxon>Bacteria</taxon>
        <taxon>Pseudomonadati</taxon>
        <taxon>Verrucomicrobiota</taxon>
        <taxon>Opitutia</taxon>
        <taxon>Opitutales</taxon>
        <taxon>Opitutaceae</taxon>
        <taxon>Actomonas</taxon>
    </lineage>
</organism>
<dbReference type="CDD" id="cd16027">
    <property type="entry name" value="SGSH"/>
    <property type="match status" value="1"/>
</dbReference>
<reference evidence="5 6" key="2">
    <citation type="submission" date="2023-12" db="EMBL/GenBank/DDBJ databases">
        <title>Description of an unclassified Opitutus bacterium of Verrucomicrobiota.</title>
        <authorList>
            <person name="Zhang D.-F."/>
        </authorList>
    </citation>
    <scope>NUCLEOTIDE SEQUENCE [LARGE SCALE GENOMIC DNA]</scope>
    <source>
        <strain evidence="5 6">WL0086</strain>
    </source>
</reference>
<evidence type="ECO:0000256" key="3">
    <source>
        <dbReference type="SAM" id="SignalP"/>
    </source>
</evidence>
<dbReference type="PANTHER" id="PTHR42693">
    <property type="entry name" value="ARYLSULFATASE FAMILY MEMBER"/>
    <property type="match status" value="1"/>
</dbReference>